<evidence type="ECO:0000313" key="5">
    <source>
        <dbReference type="Proteomes" id="UP000239560"/>
    </source>
</evidence>
<feature type="region of interest" description="Disordered" evidence="1">
    <location>
        <begin position="282"/>
        <end position="302"/>
    </location>
</feature>
<sequence length="637" mass="70898">MADSPSSPLSHSSPAPSAVFSTPSSTFATPFTAFTTPDLSKSPVKGSSEGGWTLVEQGQRISPNGFAHLDAAFTKGQGEAGQARSFEWETYHQVGTTDAQLRLRYKRRLGPTEVSYYLGSRGEGIEGGVNDMYLHIGFKARSSLMHPDRLLEIWTELLRRHTLLASSVEFEDYHNIRFCYDPPATPLEARKKARSLMEIRVGEDAQSQISTYLNGPRTLSDQRLAYLLISTPESTFISSDPSAEQEYDFFLFSTHFLGDGMALHATANEFFTLLAECSSIGTSAGDAGEEKEDSDASKQEIDASKLAPAMESKIMTKEKWGKMGWSAAKVEYANEQAKLVGGHAFPRARLGTRHTLVPTVSYPAEQTKRILSTCKLHGSTIAHAMFALSNIAYIRSAGTEKEDEKLPVMLYSALNVRPFLKKETNPVDWYHIAIGYYNIILPSFVPSSISPASTFWHRCATVKSQTTRAVKTPFLASRTMLMALEREGRSIGWEREDDERRAREAKKAMEGLGISGVELSQEEEVKEKEEEVKVEKVEEKDVKVRPKAPSTALMGLSMLGNLDGIYQHKEYDGIQLHSLTTGSRQRPGAILLFAYTFAGKLWISLGYDSNGFVKDAVEKWWDELLKGVDEFLLEREE</sequence>
<accession>A0A0K3CGZ7</accession>
<evidence type="ECO:0000313" key="4">
    <source>
        <dbReference type="Proteomes" id="UP000199069"/>
    </source>
</evidence>
<keyword evidence="4" id="KW-1185">Reference proteome</keyword>
<gene>
    <name evidence="2" type="primary">FGENESH: predicted gene_9.196</name>
    <name evidence="3" type="ORF">AAT19DRAFT_16494</name>
    <name evidence="2" type="ORF">BN2166_0048500</name>
</gene>
<dbReference type="STRING" id="5286.A0A0K3CGZ7"/>
<evidence type="ECO:0000256" key="1">
    <source>
        <dbReference type="SAM" id="MobiDB-lite"/>
    </source>
</evidence>
<proteinExistence type="predicted"/>
<dbReference type="EMBL" id="LCTV02000009">
    <property type="protein sequence ID" value="PRQ72570.1"/>
    <property type="molecule type" value="Genomic_DNA"/>
</dbReference>
<dbReference type="PANTHER" id="PTHR28037">
    <property type="entry name" value="ALCOHOL O-ACETYLTRANSFERASE 1-RELATED"/>
    <property type="match status" value="1"/>
</dbReference>
<dbReference type="Proteomes" id="UP000239560">
    <property type="component" value="Unassembled WGS sequence"/>
</dbReference>
<reference evidence="2 4" key="1">
    <citation type="submission" date="2015-07" db="EMBL/GenBank/DDBJ databases">
        <authorList>
            <person name="Cajimat M.N.B."/>
            <person name="Milazzo M.L."/>
            <person name="Fulhorst C.F."/>
        </authorList>
    </citation>
    <scope>NUCLEOTIDE SEQUENCE [LARGE SCALE GENOMIC DNA]</scope>
    <source>
        <strain evidence="2">Single colony</strain>
    </source>
</reference>
<evidence type="ECO:0000313" key="2">
    <source>
        <dbReference type="EMBL" id="CTR08989.1"/>
    </source>
</evidence>
<dbReference type="Gene3D" id="3.30.559.30">
    <property type="entry name" value="Nonribosomal peptide synthetase, condensation domain"/>
    <property type="match status" value="1"/>
</dbReference>
<dbReference type="InterPro" id="IPR052058">
    <property type="entry name" value="Alcohol_O-acetyltransferase"/>
</dbReference>
<dbReference type="Proteomes" id="UP000199069">
    <property type="component" value="Unassembled WGS sequence"/>
</dbReference>
<dbReference type="OMA" id="LICAMHF"/>
<reference evidence="3 5" key="2">
    <citation type="journal article" date="2018" name="Elife">
        <title>Functional genomics of lipid metabolism in the oleaginous yeast Rhodosporidium toruloides.</title>
        <authorList>
            <person name="Coradetti S.T."/>
            <person name="Pinel D."/>
            <person name="Geiselman G."/>
            <person name="Ito M."/>
            <person name="Mondo S."/>
            <person name="Reilly M.C."/>
            <person name="Cheng Y.F."/>
            <person name="Bauer S."/>
            <person name="Grigoriev I."/>
            <person name="Gladden J.M."/>
            <person name="Simmons B.A."/>
            <person name="Brem R."/>
            <person name="Arkin A.P."/>
            <person name="Skerker J.M."/>
        </authorList>
    </citation>
    <scope>NUCLEOTIDE SEQUENCE [LARGE SCALE GENOMIC DNA]</scope>
    <source>
        <strain evidence="3 5">NBRC 0880</strain>
    </source>
</reference>
<dbReference type="PANTHER" id="PTHR28037:SF1">
    <property type="entry name" value="ALCOHOL O-ACETYLTRANSFERASE 1-RELATED"/>
    <property type="match status" value="1"/>
</dbReference>
<feature type="compositionally biased region" description="Low complexity" evidence="1">
    <location>
        <begin position="1"/>
        <end position="37"/>
    </location>
</feature>
<name>A0A0K3CGZ7_RHOTO</name>
<dbReference type="EMBL" id="CWKI01000009">
    <property type="protein sequence ID" value="CTR08989.1"/>
    <property type="molecule type" value="Genomic_DNA"/>
</dbReference>
<dbReference type="InterPro" id="IPR023213">
    <property type="entry name" value="CAT-like_dom_sf"/>
</dbReference>
<evidence type="ECO:0000313" key="3">
    <source>
        <dbReference type="EMBL" id="PRQ72570.1"/>
    </source>
</evidence>
<protein>
    <submittedName>
        <fullName evidence="2 3">2-methylcitrate dehydratase</fullName>
    </submittedName>
</protein>
<dbReference type="AlphaFoldDB" id="A0A0K3CGZ7"/>
<organism evidence="2 4">
    <name type="scientific">Rhodotorula toruloides</name>
    <name type="common">Yeast</name>
    <name type="synonym">Rhodosporidium toruloides</name>
    <dbReference type="NCBI Taxonomy" id="5286"/>
    <lineage>
        <taxon>Eukaryota</taxon>
        <taxon>Fungi</taxon>
        <taxon>Dikarya</taxon>
        <taxon>Basidiomycota</taxon>
        <taxon>Pucciniomycotina</taxon>
        <taxon>Microbotryomycetes</taxon>
        <taxon>Sporidiobolales</taxon>
        <taxon>Sporidiobolaceae</taxon>
        <taxon>Rhodotorula</taxon>
    </lineage>
</organism>
<dbReference type="OrthoDB" id="3355480at2759"/>
<feature type="region of interest" description="Disordered" evidence="1">
    <location>
        <begin position="1"/>
        <end position="51"/>
    </location>
</feature>
<dbReference type="Gene3D" id="3.30.559.10">
    <property type="entry name" value="Chloramphenicol acetyltransferase-like domain"/>
    <property type="match status" value="1"/>
</dbReference>